<feature type="region of interest" description="Disordered" evidence="1">
    <location>
        <begin position="55"/>
        <end position="74"/>
    </location>
</feature>
<dbReference type="PANTHER" id="PTHR46632">
    <property type="entry name" value="E3 UBIQUITIN-PROTEIN LIGASE SINA-LIKE 4"/>
    <property type="match status" value="1"/>
</dbReference>
<dbReference type="EnsemblPlants" id="HORVU.MOREX.r3.3HG0229520.1">
    <property type="protein sequence ID" value="HORVU.MOREX.r3.3HG0229520.1.CDS1"/>
    <property type="gene ID" value="HORVU.MOREX.r3.3HG0229520"/>
</dbReference>
<dbReference type="InterPro" id="IPR044286">
    <property type="entry name" value="SINL_plant"/>
</dbReference>
<reference evidence="3" key="2">
    <citation type="submission" date="2020-10" db="EMBL/GenBank/DDBJ databases">
        <authorList>
            <person name="Scholz U."/>
            <person name="Mascher M."/>
            <person name="Fiebig A."/>
        </authorList>
    </citation>
    <scope>NUCLEOTIDE SEQUENCE [LARGE SCALE GENOMIC DNA]</scope>
    <source>
        <strain evidence="3">cv. Morex</strain>
    </source>
</reference>
<reference evidence="4" key="1">
    <citation type="journal article" date="2012" name="Nature">
        <title>A physical, genetic and functional sequence assembly of the barley genome.</title>
        <authorList>
            <consortium name="The International Barley Genome Sequencing Consortium"/>
            <person name="Mayer K.F."/>
            <person name="Waugh R."/>
            <person name="Brown J.W."/>
            <person name="Schulman A."/>
            <person name="Langridge P."/>
            <person name="Platzer M."/>
            <person name="Fincher G.B."/>
            <person name="Muehlbauer G.J."/>
            <person name="Sato K."/>
            <person name="Close T.J."/>
            <person name="Wise R.P."/>
            <person name="Stein N."/>
        </authorList>
    </citation>
    <scope>NUCLEOTIDE SEQUENCE [LARGE SCALE GENOMIC DNA]</scope>
    <source>
        <strain evidence="4">cv. Morex</strain>
    </source>
</reference>
<feature type="compositionally biased region" description="Basic and acidic residues" evidence="1">
    <location>
        <begin position="117"/>
        <end position="128"/>
    </location>
</feature>
<dbReference type="SUPFAM" id="SSF49599">
    <property type="entry name" value="TRAF domain-like"/>
    <property type="match status" value="1"/>
</dbReference>
<name>A0A8I6XJS9_HORVV</name>
<feature type="region of interest" description="Disordered" evidence="1">
    <location>
        <begin position="80"/>
        <end position="137"/>
    </location>
</feature>
<evidence type="ECO:0000256" key="2">
    <source>
        <dbReference type="SAM" id="SignalP"/>
    </source>
</evidence>
<dbReference type="PANTHER" id="PTHR46632:SF38">
    <property type="entry name" value="SIAH-TYPE DOMAIN-CONTAINING PROTEIN"/>
    <property type="match status" value="1"/>
</dbReference>
<feature type="signal peptide" evidence="2">
    <location>
        <begin position="1"/>
        <end position="25"/>
    </location>
</feature>
<evidence type="ECO:0000313" key="4">
    <source>
        <dbReference type="Proteomes" id="UP000011116"/>
    </source>
</evidence>
<reference evidence="3" key="3">
    <citation type="submission" date="2022-01" db="UniProtKB">
        <authorList>
            <consortium name="EnsemblPlants"/>
        </authorList>
    </citation>
    <scope>IDENTIFICATION</scope>
    <source>
        <strain evidence="3">subsp. vulgare</strain>
    </source>
</reference>
<feature type="compositionally biased region" description="Basic residues" evidence="1">
    <location>
        <begin position="99"/>
        <end position="113"/>
    </location>
</feature>
<dbReference type="Gramene" id="HORVU.MOREX.r3.3HG0229520.1">
    <property type="protein sequence ID" value="HORVU.MOREX.r3.3HG0229520.1.CDS1"/>
    <property type="gene ID" value="HORVU.MOREX.r3.3HG0229520"/>
</dbReference>
<accession>A0A8I6XJS9</accession>
<dbReference type="Gramene" id="HORVU.MOREX.r2.3HG0190350.1">
    <property type="protein sequence ID" value="HORVU.MOREX.r2.3HG0190350.1.CDS.1"/>
    <property type="gene ID" value="HORVU.MOREX.r2.3HG0190350"/>
</dbReference>
<organism evidence="3 4">
    <name type="scientific">Hordeum vulgare subsp. vulgare</name>
    <name type="common">Domesticated barley</name>
    <dbReference type="NCBI Taxonomy" id="112509"/>
    <lineage>
        <taxon>Eukaryota</taxon>
        <taxon>Viridiplantae</taxon>
        <taxon>Streptophyta</taxon>
        <taxon>Embryophyta</taxon>
        <taxon>Tracheophyta</taxon>
        <taxon>Spermatophyta</taxon>
        <taxon>Magnoliopsida</taxon>
        <taxon>Liliopsida</taxon>
        <taxon>Poales</taxon>
        <taxon>Poaceae</taxon>
        <taxon>BOP clade</taxon>
        <taxon>Pooideae</taxon>
        <taxon>Triticodae</taxon>
        <taxon>Triticeae</taxon>
        <taxon>Hordeinae</taxon>
        <taxon>Hordeum</taxon>
    </lineage>
</organism>
<proteinExistence type="predicted"/>
<dbReference type="AlphaFoldDB" id="A0A8I6XJS9"/>
<sequence length="305" mass="32610">MALALLFHQLKIPCLLFFFVLRLRASELPSPHPLVKAFAGDRPTGSVLPQELAGMQSADTEGRNGGSPPTMEMAVESAEEARLERQRPCEARDRPASCGRRRRRRRPGRRRGGGARLESRARREDGHARASLPALHPPLQAAGLPGSLLSLLLPRTLRSIIDSSVEIDVSIYRRTLGSVCVQCDECGHQACGGCVANLPGGPCSEWTCGGIFVPCSALDAIVSSTKVECQLDVPYHESSDHRSACPHAPCDCTEAGCGFVGPPQELAVLHSVPLRTVEYGRVSRLRVPVVSAGSGPARATAARSS</sequence>
<dbReference type="Gene3D" id="3.30.40.10">
    <property type="entry name" value="Zinc/RING finger domain, C3HC4 (zinc finger)"/>
    <property type="match status" value="1"/>
</dbReference>
<dbReference type="Proteomes" id="UP000011116">
    <property type="component" value="Chromosome 3H"/>
</dbReference>
<evidence type="ECO:0000256" key="1">
    <source>
        <dbReference type="SAM" id="MobiDB-lite"/>
    </source>
</evidence>
<dbReference type="InterPro" id="IPR013083">
    <property type="entry name" value="Znf_RING/FYVE/PHD"/>
</dbReference>
<evidence type="ECO:0000313" key="3">
    <source>
        <dbReference type="EnsemblPlants" id="HORVU.MOREX.r3.3HG0229520.1.CDS1"/>
    </source>
</evidence>
<feature type="compositionally biased region" description="Basic and acidic residues" evidence="1">
    <location>
        <begin position="80"/>
        <end position="95"/>
    </location>
</feature>
<evidence type="ECO:0008006" key="5">
    <source>
        <dbReference type="Google" id="ProtNLM"/>
    </source>
</evidence>
<feature type="chain" id="PRO_5035222650" description="E3 ubiquitin-protein ligase" evidence="2">
    <location>
        <begin position="26"/>
        <end position="305"/>
    </location>
</feature>
<keyword evidence="2" id="KW-0732">Signal</keyword>
<keyword evidence="4" id="KW-1185">Reference proteome</keyword>
<protein>
    <recommendedName>
        <fullName evidence="5">E3 ubiquitin-protein ligase</fullName>
    </recommendedName>
</protein>